<feature type="transmembrane region" description="Helical" evidence="1">
    <location>
        <begin position="378"/>
        <end position="395"/>
    </location>
</feature>
<dbReference type="AlphaFoldDB" id="A0A4P9JLL6"/>
<feature type="transmembrane region" description="Helical" evidence="1">
    <location>
        <begin position="415"/>
        <end position="437"/>
    </location>
</feature>
<feature type="transmembrane region" description="Helical" evidence="1">
    <location>
        <begin position="177"/>
        <end position="198"/>
    </location>
</feature>
<name>A0A4P9JLL6_9SPIT</name>
<keyword evidence="1" id="KW-1133">Transmembrane helix</keyword>
<accession>A0A4P9JLL6</accession>
<sequence length="801" mass="96215">MNYNCSLKLINCEIDFENLYKFLSQKSKFNMIYGVNSTNMHDNRVVNSIRLKRDKNVIELSFKKKNVNQALIIFFSELDDNFSSIKKIKFNGNLLIDQDLTFFFDNLKKKNIIQFEYENENTAKQSTHVIYYQISKYKHDSYYFNKSYNKLNKKTSNLNFTYNFTIKNFFKFLAKGIIIFFVIYIFSYLIIYCIKIIKTSTLLRFFFQRFLYYLCVIYIISNSIAIISLEIKLFWNIEKREKLNQNLIIEEKLNNGKFYEFYDLWIDLRFSEKKICRWSLFFTFFTLIPTIILCLLQWISIVFWSLMFFSIILFALIFKQEIKFVPIIIYGKDEYSWFEIFLIYFVDYPRLVIFLNAYQYLNNRLKIKNIDAIIKKYIFTKLIGFSYNTFIKLFYNYRIIKKSIQNVNWRQKSKLCWIFIFIYDLRLVISMESTLFLTDVFIAVSTFKINLKIPFSINPLYEEIINFSNQLNMKGFLSKFINNYKSNLNPDSSDFKIDFVINALNYLSINNVMIKNKPHLGLIASSYKKDIEFKSKFDESQMKIAQIFTNSEKIYYKNEIFSENKQRKIILDPFDGQSVKCDIKFAAVSLINNNQISNFTLTKILNEYIPVISYNNLLKFKFVEELKLCYEISRIKEKNEILYQGIKDKAIYNLSDLLNQNKIHESSVKYLIENHAEMEKTLKHTIAEFIDLRIHNLNEWIVKDDQNELHVYTEDFIKNNSKDIYENEEIIKMYRQEVVNLSENKEFVINEIYKNFNSQIIKEKQIDTLNVIERVLVEEKIISSQNDIIYKGLQINKIIDE</sequence>
<keyword evidence="1" id="KW-0812">Transmembrane</keyword>
<organism evidence="2">
    <name type="scientific">Pseudourostyla cristata</name>
    <dbReference type="NCBI Taxonomy" id="293816"/>
    <lineage>
        <taxon>Eukaryota</taxon>
        <taxon>Sar</taxon>
        <taxon>Alveolata</taxon>
        <taxon>Ciliophora</taxon>
        <taxon>Intramacronucleata</taxon>
        <taxon>Spirotrichea</taxon>
        <taxon>Stichotrichia</taxon>
        <taxon>Urostylida</taxon>
        <taxon>Pseudourostylidae</taxon>
        <taxon>Pseudourostyla</taxon>
    </lineage>
</organism>
<feature type="transmembrane region" description="Helical" evidence="1">
    <location>
        <begin position="298"/>
        <end position="318"/>
    </location>
</feature>
<keyword evidence="2" id="KW-0496">Mitochondrion</keyword>
<gene>
    <name evidence="2" type="primary">orf801</name>
</gene>
<keyword evidence="1" id="KW-0472">Membrane</keyword>
<reference evidence="2" key="1">
    <citation type="journal article" date="2019" name="Mitochondrial DNA Part B Resour">
        <title>The mitochondrial genome of the ciliate Pseudourostyla cristata (Ciliophora, Urostylida).</title>
        <authorList>
            <person name="Park K.-M."/>
            <person name="Min G.-S."/>
            <person name="Kim S."/>
        </authorList>
    </citation>
    <scope>NUCLEOTIDE SEQUENCE</scope>
</reference>
<feature type="transmembrane region" description="Helical" evidence="1">
    <location>
        <begin position="275"/>
        <end position="292"/>
    </location>
</feature>
<protein>
    <submittedName>
        <fullName evidence="2">Uncharacterized protein</fullName>
    </submittedName>
</protein>
<evidence type="ECO:0000256" key="1">
    <source>
        <dbReference type="SAM" id="Phobius"/>
    </source>
</evidence>
<geneLocation type="mitochondrion" evidence="2"/>
<dbReference type="EMBL" id="MH888186">
    <property type="protein sequence ID" value="QCU82642.1"/>
    <property type="molecule type" value="Genomic_DNA"/>
</dbReference>
<proteinExistence type="predicted"/>
<evidence type="ECO:0000313" key="2">
    <source>
        <dbReference type="EMBL" id="QCU82642.1"/>
    </source>
</evidence>
<feature type="transmembrane region" description="Helical" evidence="1">
    <location>
        <begin position="338"/>
        <end position="358"/>
    </location>
</feature>
<feature type="transmembrane region" description="Helical" evidence="1">
    <location>
        <begin position="210"/>
        <end position="235"/>
    </location>
</feature>